<evidence type="ECO:0000256" key="10">
    <source>
        <dbReference type="ARBA" id="ARBA00023180"/>
    </source>
</evidence>
<keyword evidence="6 13" id="KW-1133">Transmembrane helix</keyword>
<dbReference type="AlphaFoldDB" id="A0AA38HYK3"/>
<comment type="subcellular location">
    <subcellularLocation>
        <location evidence="1">Cell membrane</location>
        <topology evidence="1">Multi-pass membrane protein</topology>
    </subcellularLocation>
</comment>
<reference evidence="14" key="1">
    <citation type="journal article" date="2023" name="G3 (Bethesda)">
        <title>Whole genome assemblies of Zophobas morio and Tenebrio molitor.</title>
        <authorList>
            <person name="Kaur S."/>
            <person name="Stinson S.A."/>
            <person name="diCenzo G.C."/>
        </authorList>
    </citation>
    <scope>NUCLEOTIDE SEQUENCE</scope>
    <source>
        <strain evidence="14">QUZm001</strain>
    </source>
</reference>
<accession>A0AA38HYK3</accession>
<proteinExistence type="inferred from homology"/>
<evidence type="ECO:0000256" key="7">
    <source>
        <dbReference type="ARBA" id="ARBA00023065"/>
    </source>
</evidence>
<dbReference type="EMBL" id="JALNTZ010000007">
    <property type="protein sequence ID" value="KAJ3646660.1"/>
    <property type="molecule type" value="Genomic_DNA"/>
</dbReference>
<dbReference type="GO" id="GO:0005886">
    <property type="term" value="C:plasma membrane"/>
    <property type="evidence" value="ECO:0007669"/>
    <property type="project" value="UniProtKB-SubCell"/>
</dbReference>
<keyword evidence="8 13" id="KW-0472">Membrane</keyword>
<organism evidence="14 15">
    <name type="scientific">Zophobas morio</name>
    <dbReference type="NCBI Taxonomy" id="2755281"/>
    <lineage>
        <taxon>Eukaryota</taxon>
        <taxon>Metazoa</taxon>
        <taxon>Ecdysozoa</taxon>
        <taxon>Arthropoda</taxon>
        <taxon>Hexapoda</taxon>
        <taxon>Insecta</taxon>
        <taxon>Pterygota</taxon>
        <taxon>Neoptera</taxon>
        <taxon>Endopterygota</taxon>
        <taxon>Coleoptera</taxon>
        <taxon>Polyphaga</taxon>
        <taxon>Cucujiformia</taxon>
        <taxon>Tenebrionidae</taxon>
        <taxon>Zophobas</taxon>
    </lineage>
</organism>
<comment type="caution">
    <text evidence="14">The sequence shown here is derived from an EMBL/GenBank/DDBJ whole genome shotgun (WGS) entry which is preliminary data.</text>
</comment>
<keyword evidence="15" id="KW-1185">Reference proteome</keyword>
<comment type="function">
    <text evidence="13">Probable chloride channel.</text>
</comment>
<dbReference type="GO" id="GO:0034707">
    <property type="term" value="C:chloride channel complex"/>
    <property type="evidence" value="ECO:0007669"/>
    <property type="project" value="UniProtKB-UniRule"/>
</dbReference>
<feature type="transmembrane region" description="Helical" evidence="13">
    <location>
        <begin position="6"/>
        <end position="36"/>
    </location>
</feature>
<sequence length="268" mass="29539">MHFLQNYFFLFQSLGILGSIPAAWLILTLLVLLIYLLTRCCDRKPRPSRSISALKVSLAIVSVLCCAAIGLGLYGNDDLHNGVVRLLEEGRQVDVLVSKIRNQTEAIERQLRVQASSQLVQLRDIFDEPVSNMTLYKQASVYLERTISNNTMAANAAADIRQPLIGLDLMPKIHVGEKVEAVRWPLTMAVLSILLILCVILLVSMGGGVLCAAGRRSVQGVLEERGFEGLARLDKCGMMIFRDFGVSEVIIRDVLAKLSINARLGLCC</sequence>
<evidence type="ECO:0000256" key="9">
    <source>
        <dbReference type="ARBA" id="ARBA00023173"/>
    </source>
</evidence>
<evidence type="ECO:0000256" key="11">
    <source>
        <dbReference type="ARBA" id="ARBA00023214"/>
    </source>
</evidence>
<evidence type="ECO:0000256" key="13">
    <source>
        <dbReference type="RuleBase" id="RU361114"/>
    </source>
</evidence>
<dbReference type="Proteomes" id="UP001168821">
    <property type="component" value="Unassembled WGS sequence"/>
</dbReference>
<keyword evidence="3 13" id="KW-0813">Transport</keyword>
<evidence type="ECO:0000313" key="15">
    <source>
        <dbReference type="Proteomes" id="UP001168821"/>
    </source>
</evidence>
<dbReference type="GO" id="GO:0005229">
    <property type="term" value="F:intracellularly calcium-gated chloride channel activity"/>
    <property type="evidence" value="ECO:0007669"/>
    <property type="project" value="TreeGrafter"/>
</dbReference>
<evidence type="ECO:0000256" key="3">
    <source>
        <dbReference type="ARBA" id="ARBA00022448"/>
    </source>
</evidence>
<keyword evidence="5 13" id="KW-0812">Transmembrane</keyword>
<dbReference type="Pfam" id="PF04906">
    <property type="entry name" value="Tweety"/>
    <property type="match status" value="1"/>
</dbReference>
<evidence type="ECO:0000256" key="2">
    <source>
        <dbReference type="ARBA" id="ARBA00009849"/>
    </source>
</evidence>
<evidence type="ECO:0000256" key="5">
    <source>
        <dbReference type="ARBA" id="ARBA00022692"/>
    </source>
</evidence>
<keyword evidence="12 13" id="KW-0407">Ion channel</keyword>
<dbReference type="InterPro" id="IPR006990">
    <property type="entry name" value="Tweety"/>
</dbReference>
<evidence type="ECO:0000256" key="12">
    <source>
        <dbReference type="ARBA" id="ARBA00023303"/>
    </source>
</evidence>
<keyword evidence="9 13" id="KW-0869">Chloride channel</keyword>
<protein>
    <recommendedName>
        <fullName evidence="13">Protein tweety homolog</fullName>
    </recommendedName>
</protein>
<name>A0AA38HYK3_9CUCU</name>
<evidence type="ECO:0000256" key="6">
    <source>
        <dbReference type="ARBA" id="ARBA00022989"/>
    </source>
</evidence>
<comment type="similarity">
    <text evidence="2 13">Belongs to the tweety family.</text>
</comment>
<keyword evidence="4" id="KW-1003">Cell membrane</keyword>
<evidence type="ECO:0000256" key="1">
    <source>
        <dbReference type="ARBA" id="ARBA00004651"/>
    </source>
</evidence>
<dbReference type="PANTHER" id="PTHR12424">
    <property type="entry name" value="TWEETY-RELATED"/>
    <property type="match status" value="1"/>
</dbReference>
<gene>
    <name evidence="14" type="ORF">Zmor_024236</name>
</gene>
<feature type="transmembrane region" description="Helical" evidence="13">
    <location>
        <begin position="188"/>
        <end position="213"/>
    </location>
</feature>
<comment type="caution">
    <text evidence="13">Lacks conserved residue(s) required for the propagation of feature annotation.</text>
</comment>
<keyword evidence="11 13" id="KW-0868">Chloride</keyword>
<keyword evidence="7 13" id="KW-0406">Ion transport</keyword>
<feature type="transmembrane region" description="Helical" evidence="13">
    <location>
        <begin position="56"/>
        <end position="75"/>
    </location>
</feature>
<evidence type="ECO:0000313" key="14">
    <source>
        <dbReference type="EMBL" id="KAJ3646660.1"/>
    </source>
</evidence>
<dbReference type="GO" id="GO:0072320">
    <property type="term" value="F:volume-sensitive chloride channel activity"/>
    <property type="evidence" value="ECO:0007669"/>
    <property type="project" value="TreeGrafter"/>
</dbReference>
<evidence type="ECO:0000256" key="8">
    <source>
        <dbReference type="ARBA" id="ARBA00023136"/>
    </source>
</evidence>
<keyword evidence="10" id="KW-0325">Glycoprotein</keyword>
<dbReference type="PANTHER" id="PTHR12424:SF8">
    <property type="entry name" value="PROTEIN TWEETY"/>
    <property type="match status" value="1"/>
</dbReference>
<evidence type="ECO:0000256" key="4">
    <source>
        <dbReference type="ARBA" id="ARBA00022475"/>
    </source>
</evidence>